<dbReference type="InterPro" id="IPR013520">
    <property type="entry name" value="Ribonucl_H"/>
</dbReference>
<keyword evidence="3 6" id="KW-0269">Exonuclease</keyword>
<keyword evidence="2" id="KW-0378">Hydrolase</keyword>
<feature type="domain" description="Exonuclease" evidence="5">
    <location>
        <begin position="2"/>
        <end position="182"/>
    </location>
</feature>
<organism evidence="6 7">
    <name type="scientific">Candidatus Gallacutalibacter pullicola</name>
    <dbReference type="NCBI Taxonomy" id="2840830"/>
    <lineage>
        <taxon>Bacteria</taxon>
        <taxon>Bacillati</taxon>
        <taxon>Bacillota</taxon>
        <taxon>Clostridia</taxon>
        <taxon>Eubacteriales</taxon>
        <taxon>Candidatus Gallacutalibacter</taxon>
    </lineage>
</organism>
<dbReference type="GO" id="GO:0000175">
    <property type="term" value="F:3'-5'-RNA exonuclease activity"/>
    <property type="evidence" value="ECO:0007669"/>
    <property type="project" value="InterPro"/>
</dbReference>
<reference evidence="6" key="1">
    <citation type="submission" date="2020-10" db="EMBL/GenBank/DDBJ databases">
        <authorList>
            <person name="Gilroy R."/>
        </authorList>
    </citation>
    <scope>NUCLEOTIDE SEQUENCE</scope>
    <source>
        <strain evidence="6">ChiSjej1B19-7085</strain>
    </source>
</reference>
<dbReference type="Proteomes" id="UP000886785">
    <property type="component" value="Unassembled WGS sequence"/>
</dbReference>
<evidence type="ECO:0000256" key="2">
    <source>
        <dbReference type="ARBA" id="ARBA00022801"/>
    </source>
</evidence>
<dbReference type="Gene3D" id="3.30.420.10">
    <property type="entry name" value="Ribonuclease H-like superfamily/Ribonuclease H"/>
    <property type="match status" value="1"/>
</dbReference>
<evidence type="ECO:0000256" key="3">
    <source>
        <dbReference type="ARBA" id="ARBA00022839"/>
    </source>
</evidence>
<gene>
    <name evidence="6" type="ORF">IAA54_03650</name>
</gene>
<name>A0A9D1J171_9FIRM</name>
<dbReference type="PANTHER" id="PTHR23044:SF61">
    <property type="entry name" value="3'-5' EXORIBONUCLEASE 1-RELATED"/>
    <property type="match status" value="1"/>
</dbReference>
<dbReference type="SUPFAM" id="SSF53098">
    <property type="entry name" value="Ribonuclease H-like"/>
    <property type="match status" value="1"/>
</dbReference>
<reference evidence="6" key="2">
    <citation type="journal article" date="2021" name="PeerJ">
        <title>Extensive microbial diversity within the chicken gut microbiome revealed by metagenomics and culture.</title>
        <authorList>
            <person name="Gilroy R."/>
            <person name="Ravi A."/>
            <person name="Getino M."/>
            <person name="Pursley I."/>
            <person name="Horton D.L."/>
            <person name="Alikhan N.F."/>
            <person name="Baker D."/>
            <person name="Gharbi K."/>
            <person name="Hall N."/>
            <person name="Watson M."/>
            <person name="Adriaenssens E.M."/>
            <person name="Foster-Nyarko E."/>
            <person name="Jarju S."/>
            <person name="Secka A."/>
            <person name="Antonio M."/>
            <person name="Oren A."/>
            <person name="Chaudhuri R.R."/>
            <person name="La Ragione R."/>
            <person name="Hildebrand F."/>
            <person name="Pallen M.J."/>
        </authorList>
    </citation>
    <scope>NUCLEOTIDE SEQUENCE</scope>
    <source>
        <strain evidence="6">ChiSjej1B19-7085</strain>
    </source>
</reference>
<feature type="region of interest" description="Disordered" evidence="4">
    <location>
        <begin position="280"/>
        <end position="301"/>
    </location>
</feature>
<dbReference type="InterPro" id="IPR036397">
    <property type="entry name" value="RNaseH_sf"/>
</dbReference>
<protein>
    <submittedName>
        <fullName evidence="6">Exonuclease domain-containing protein</fullName>
    </submittedName>
</protein>
<evidence type="ECO:0000256" key="4">
    <source>
        <dbReference type="SAM" id="MobiDB-lite"/>
    </source>
</evidence>
<accession>A0A9D1J171</accession>
<dbReference type="SMART" id="SM00479">
    <property type="entry name" value="EXOIII"/>
    <property type="match status" value="1"/>
</dbReference>
<dbReference type="EMBL" id="DVHF01000040">
    <property type="protein sequence ID" value="HIR56739.1"/>
    <property type="molecule type" value="Genomic_DNA"/>
</dbReference>
<dbReference type="Pfam" id="PF00929">
    <property type="entry name" value="RNase_T"/>
    <property type="match status" value="1"/>
</dbReference>
<sequence>MKLVILDLEWNGTYSRRLKGFINEIIEFGAVMTNDRLEVIDTFEVLVRPQVGKKISGKIETLTNISNQDLSGGMLFMQAVSRFRKWADGAPILTWGTSDILALIENCRYFGGDGRIPFLRQYIDLQKYCEAQMDYDPHKQMGLSTAAQLLGISEEEFDHHRALGDSLLSLECLKKLYDPEKLQSFMETADREFYRKVQFKTVIVCDLDHPLIKRTDMTFHCDQCGRRAHRLTPWEFRNKSFRAKFECRGCGHKFTGRLQFKLKYEGLVVKRAFLPFEEKPKEAPSGEADVLDVTPERLQEE</sequence>
<evidence type="ECO:0000313" key="7">
    <source>
        <dbReference type="Proteomes" id="UP000886785"/>
    </source>
</evidence>
<comment type="caution">
    <text evidence="6">The sequence shown here is derived from an EMBL/GenBank/DDBJ whole genome shotgun (WGS) entry which is preliminary data.</text>
</comment>
<evidence type="ECO:0000256" key="1">
    <source>
        <dbReference type="ARBA" id="ARBA00022722"/>
    </source>
</evidence>
<evidence type="ECO:0000259" key="5">
    <source>
        <dbReference type="SMART" id="SM00479"/>
    </source>
</evidence>
<proteinExistence type="predicted"/>
<dbReference type="GO" id="GO:0003676">
    <property type="term" value="F:nucleic acid binding"/>
    <property type="evidence" value="ECO:0007669"/>
    <property type="project" value="InterPro"/>
</dbReference>
<evidence type="ECO:0000313" key="6">
    <source>
        <dbReference type="EMBL" id="HIR56739.1"/>
    </source>
</evidence>
<dbReference type="InterPro" id="IPR051274">
    <property type="entry name" value="3-5_Exoribonuclease"/>
</dbReference>
<keyword evidence="1" id="KW-0540">Nuclease</keyword>
<dbReference type="AlphaFoldDB" id="A0A9D1J171"/>
<dbReference type="InterPro" id="IPR012337">
    <property type="entry name" value="RNaseH-like_sf"/>
</dbReference>
<dbReference type="PANTHER" id="PTHR23044">
    <property type="entry name" value="3'-5' EXONUCLEASE ERI1-RELATED"/>
    <property type="match status" value="1"/>
</dbReference>
<dbReference type="CDD" id="cd06133">
    <property type="entry name" value="ERI-1_3'hExo_like"/>
    <property type="match status" value="1"/>
</dbReference>
<dbReference type="InterPro" id="IPR047201">
    <property type="entry name" value="ERI-1_3'hExo-like"/>
</dbReference>